<name>A0A182NAU7_9DIPT</name>
<feature type="domain" description="FUZ/MON1/HPS1 third Longin" evidence="6">
    <location>
        <begin position="511"/>
        <end position="611"/>
    </location>
</feature>
<dbReference type="PANTHER" id="PTHR13027:SF7">
    <property type="entry name" value="VACUOLAR FUSION PROTEIN MON1 HOMOLOG"/>
    <property type="match status" value="1"/>
</dbReference>
<dbReference type="GO" id="GO:0032510">
    <property type="term" value="P:endosome to lysosome transport via multivesicular body sorting pathway"/>
    <property type="evidence" value="ECO:0007669"/>
    <property type="project" value="TreeGrafter"/>
</dbReference>
<comment type="function">
    <text evidence="2">Plays an important role in membrane trafficking through the secretory apparatus.</text>
</comment>
<reference evidence="7" key="2">
    <citation type="submission" date="2020-05" db="UniProtKB">
        <authorList>
            <consortium name="EnsemblMetazoa"/>
        </authorList>
    </citation>
    <scope>IDENTIFICATION</scope>
    <source>
        <strain evidence="7">WRAIR2</strain>
    </source>
</reference>
<sequence length="622" mass="70107">RHFVIGRVRGKNRNLSDRDCFSTVFPFSYFVSFRVPQYGQPPSFRKILEVLEITINMSDPRTDGVDQCEPGACEESSLITTDSFEEFSHEINSLPAVVDNENRMPPEGINSDDGRSAVPGEGRIGEEDRDEGLADGSNIMKIQDDLNTDQPTDGAMSKSSSFSSAKSREFNTSTASLAETTEPTTSGSGNVAPGTDLEMGDYLHDAEFLNRKRHVFILSTAGKPIYSMHGNEDKLATLFGVMQALVSFIQSGNDTIKSIHAAGVKFVFLVKSPLILVAVSRTSHSVQQIQLQLTDVYNQILSTLTLSHMIKTFERRKNFDLRRLLAGSERLIDHLLVSDKCDRKRVSNNPFSFMTHSVRILPLQPSVRETVVSAIQSNCAKIKNLVFAVLIANNKLIALVRMKKYFIHPADLRLIFNLIECSESFKSAESWTPLCLPKFDSSGFLHAHVSYLAEDCQACLLLLSIERDMFYTLSEAKRKITEKLRRSNCLEAINDAINNKGIKLLNIGIPEIRHFLYKSKSNAQLLCSELTVPYSSGEQFKRLEGLYFRLHHRIHNSGRPVKLIYQMKEKEVLLAWVTQAYELFVTFEPTVEKNEVISLVNKLLKWIKKEENSLFILSAPTF</sequence>
<evidence type="ECO:0000313" key="8">
    <source>
        <dbReference type="Proteomes" id="UP000075884"/>
    </source>
</evidence>
<comment type="similarity">
    <text evidence="1 2">Belongs to the MON1/SAND family.</text>
</comment>
<reference evidence="8" key="1">
    <citation type="submission" date="2013-03" db="EMBL/GenBank/DDBJ databases">
        <title>The Genome Sequence of Anopheles dirus WRAIR2.</title>
        <authorList>
            <consortium name="The Broad Institute Genomics Platform"/>
            <person name="Neafsey D.E."/>
            <person name="Walton C."/>
            <person name="Walker B."/>
            <person name="Young S.K."/>
            <person name="Zeng Q."/>
            <person name="Gargeya S."/>
            <person name="Fitzgerald M."/>
            <person name="Haas B."/>
            <person name="Abouelleil A."/>
            <person name="Allen A.W."/>
            <person name="Alvarado L."/>
            <person name="Arachchi H.M."/>
            <person name="Berlin A.M."/>
            <person name="Chapman S.B."/>
            <person name="Gainer-Dewar J."/>
            <person name="Goldberg J."/>
            <person name="Griggs A."/>
            <person name="Gujja S."/>
            <person name="Hansen M."/>
            <person name="Howarth C."/>
            <person name="Imamovic A."/>
            <person name="Ireland A."/>
            <person name="Larimer J."/>
            <person name="McCowan C."/>
            <person name="Murphy C."/>
            <person name="Pearson M."/>
            <person name="Poon T.W."/>
            <person name="Priest M."/>
            <person name="Roberts A."/>
            <person name="Saif S."/>
            <person name="Shea T."/>
            <person name="Sisk P."/>
            <person name="Sykes S."/>
            <person name="Wortman J."/>
            <person name="Nusbaum C."/>
            <person name="Birren B."/>
        </authorList>
    </citation>
    <scope>NUCLEOTIDE SEQUENCE [LARGE SCALE GENOMIC DNA]</scope>
    <source>
        <strain evidence="8">WRAIR2</strain>
    </source>
</reference>
<dbReference type="Proteomes" id="UP000075884">
    <property type="component" value="Unassembled WGS sequence"/>
</dbReference>
<evidence type="ECO:0000256" key="1">
    <source>
        <dbReference type="ARBA" id="ARBA00008968"/>
    </source>
</evidence>
<dbReference type="InterPro" id="IPR043971">
    <property type="entry name" value="FUZ/MON1/HPS1_longin_2"/>
</dbReference>
<feature type="domain" description="FUZ/MON1/HPS1 first Longin" evidence="4">
    <location>
        <begin position="213"/>
        <end position="335"/>
    </location>
</feature>
<feature type="region of interest" description="Disordered" evidence="3">
    <location>
        <begin position="95"/>
        <end position="193"/>
    </location>
</feature>
<accession>A0A182NAU7</accession>
<dbReference type="InterPro" id="IPR004353">
    <property type="entry name" value="Mon1"/>
</dbReference>
<dbReference type="Pfam" id="PF19038">
    <property type="entry name" value="Fuz_longin_3"/>
    <property type="match status" value="1"/>
</dbReference>
<dbReference type="AlphaFoldDB" id="A0A182NAU7"/>
<dbReference type="InterPro" id="IPR043972">
    <property type="entry name" value="FUZ/MON1/HPS1_longin_1"/>
</dbReference>
<dbReference type="PRINTS" id="PR01546">
    <property type="entry name" value="YEAST73DUF"/>
</dbReference>
<dbReference type="VEuPathDB" id="VectorBase:ADIR004773"/>
<dbReference type="GO" id="GO:0006623">
    <property type="term" value="P:protein targeting to vacuole"/>
    <property type="evidence" value="ECO:0007669"/>
    <property type="project" value="UniProtKB-UniRule"/>
</dbReference>
<evidence type="ECO:0000256" key="2">
    <source>
        <dbReference type="RuleBase" id="RU367048"/>
    </source>
</evidence>
<dbReference type="EnsemblMetazoa" id="ADIR004773-RA">
    <property type="protein sequence ID" value="ADIR004773-PA"/>
    <property type="gene ID" value="ADIR004773"/>
</dbReference>
<proteinExistence type="inferred from homology"/>
<evidence type="ECO:0000259" key="4">
    <source>
        <dbReference type="Pfam" id="PF19036"/>
    </source>
</evidence>
<evidence type="ECO:0000256" key="3">
    <source>
        <dbReference type="SAM" id="MobiDB-lite"/>
    </source>
</evidence>
<dbReference type="Pfam" id="PF19036">
    <property type="entry name" value="Fuz_longin_1"/>
    <property type="match status" value="1"/>
</dbReference>
<evidence type="ECO:0000259" key="6">
    <source>
        <dbReference type="Pfam" id="PF19038"/>
    </source>
</evidence>
<organism evidence="7 8">
    <name type="scientific">Anopheles dirus</name>
    <dbReference type="NCBI Taxonomy" id="7168"/>
    <lineage>
        <taxon>Eukaryota</taxon>
        <taxon>Metazoa</taxon>
        <taxon>Ecdysozoa</taxon>
        <taxon>Arthropoda</taxon>
        <taxon>Hexapoda</taxon>
        <taxon>Insecta</taxon>
        <taxon>Pterygota</taxon>
        <taxon>Neoptera</taxon>
        <taxon>Endopterygota</taxon>
        <taxon>Diptera</taxon>
        <taxon>Nematocera</taxon>
        <taxon>Culicoidea</taxon>
        <taxon>Culicidae</taxon>
        <taxon>Anophelinae</taxon>
        <taxon>Anopheles</taxon>
    </lineage>
</organism>
<dbReference type="PANTHER" id="PTHR13027">
    <property type="entry name" value="SAND PROTEIN-RELATED"/>
    <property type="match status" value="1"/>
</dbReference>
<evidence type="ECO:0000259" key="5">
    <source>
        <dbReference type="Pfam" id="PF19037"/>
    </source>
</evidence>
<evidence type="ECO:0000313" key="7">
    <source>
        <dbReference type="EnsemblMetazoa" id="ADIR004773-PA"/>
    </source>
</evidence>
<dbReference type="STRING" id="7168.A0A182NAU7"/>
<dbReference type="GO" id="GO:0035658">
    <property type="term" value="C:Mon1-Ccz1 complex"/>
    <property type="evidence" value="ECO:0007669"/>
    <property type="project" value="TreeGrafter"/>
</dbReference>
<dbReference type="InterPro" id="IPR043970">
    <property type="entry name" value="FUZ/MON1/HPS1_longin_3"/>
</dbReference>
<keyword evidence="8" id="KW-1185">Reference proteome</keyword>
<feature type="compositionally biased region" description="Polar residues" evidence="3">
    <location>
        <begin position="170"/>
        <end position="189"/>
    </location>
</feature>
<protein>
    <recommendedName>
        <fullName evidence="2">Vacuolar fusion protein MON1 homolog</fullName>
    </recommendedName>
</protein>
<feature type="domain" description="FUZ/MON1/HPS1 second Longin" evidence="5">
    <location>
        <begin position="383"/>
        <end position="481"/>
    </location>
</feature>
<dbReference type="Pfam" id="PF19037">
    <property type="entry name" value="Fuz_longin_2"/>
    <property type="match status" value="1"/>
</dbReference>